<accession>A0A8D8M225</accession>
<evidence type="ECO:0000256" key="1">
    <source>
        <dbReference type="SAM" id="Phobius"/>
    </source>
</evidence>
<keyword evidence="1" id="KW-1133">Transmembrane helix</keyword>
<feature type="transmembrane region" description="Helical" evidence="1">
    <location>
        <begin position="14"/>
        <end position="38"/>
    </location>
</feature>
<organism evidence="2">
    <name type="scientific">Cacopsylla melanoneura</name>
    <dbReference type="NCBI Taxonomy" id="428564"/>
    <lineage>
        <taxon>Eukaryota</taxon>
        <taxon>Metazoa</taxon>
        <taxon>Ecdysozoa</taxon>
        <taxon>Arthropoda</taxon>
        <taxon>Hexapoda</taxon>
        <taxon>Insecta</taxon>
        <taxon>Pterygota</taxon>
        <taxon>Neoptera</taxon>
        <taxon>Paraneoptera</taxon>
        <taxon>Hemiptera</taxon>
        <taxon>Sternorrhyncha</taxon>
        <taxon>Psylloidea</taxon>
        <taxon>Psyllidae</taxon>
        <taxon>Psyllinae</taxon>
        <taxon>Cacopsylla</taxon>
    </lineage>
</organism>
<dbReference type="EMBL" id="HBUF01048195">
    <property type="protein sequence ID" value="CAG6620644.1"/>
    <property type="molecule type" value="Transcribed_RNA"/>
</dbReference>
<keyword evidence="1" id="KW-0472">Membrane</keyword>
<dbReference type="AlphaFoldDB" id="A0A8D8M225"/>
<proteinExistence type="predicted"/>
<evidence type="ECO:0000313" key="2">
    <source>
        <dbReference type="EMBL" id="CAG6620644.1"/>
    </source>
</evidence>
<protein>
    <submittedName>
        <fullName evidence="2">Uncharacterized protein</fullName>
    </submittedName>
</protein>
<sequence length="118" mass="13643">MNLAQSPESFSQLYLLYSIFIVQPQSQGLIILYSIFIVPHYKDSQGFSPRDFLVFASQHRDTIHSFDFMFYLVIWVSKGQKKSTSPCSKAQLTLGTQGLYTTLSSTYTRHWGLKDYRV</sequence>
<name>A0A8D8M225_9HEMI</name>
<keyword evidence="1" id="KW-0812">Transmembrane</keyword>
<reference evidence="2" key="1">
    <citation type="submission" date="2021-05" db="EMBL/GenBank/DDBJ databases">
        <authorList>
            <person name="Alioto T."/>
            <person name="Alioto T."/>
            <person name="Gomez Garrido J."/>
        </authorList>
    </citation>
    <scope>NUCLEOTIDE SEQUENCE</scope>
</reference>